<dbReference type="OrthoDB" id="8365150at2"/>
<keyword evidence="2" id="KW-0808">Transferase</keyword>
<feature type="domain" description="N-acetyltransferase" evidence="1">
    <location>
        <begin position="3"/>
        <end position="146"/>
    </location>
</feature>
<evidence type="ECO:0000313" key="2">
    <source>
        <dbReference type="EMBL" id="SCB11273.1"/>
    </source>
</evidence>
<sequence length="154" mass="17086">MQIQIDVAVHADIAPWMMLSEEVVGLFGPMPGFSTILARKIDRKQALCARTMKGHSFAGGILLGGSGDVFWIRWLAVSREYRRCGIGRRLIETAITHVPAYCSICVDTFTKETTGGLAARRIYESCGFIPGEIWANEDMVRQRFIRAPPKGSLP</sequence>
<keyword evidence="3" id="KW-1185">Reference proteome</keyword>
<dbReference type="PROSITE" id="PS51186">
    <property type="entry name" value="GNAT"/>
    <property type="match status" value="1"/>
</dbReference>
<evidence type="ECO:0000313" key="3">
    <source>
        <dbReference type="Proteomes" id="UP000186228"/>
    </source>
</evidence>
<evidence type="ECO:0000259" key="1">
    <source>
        <dbReference type="PROSITE" id="PS51186"/>
    </source>
</evidence>
<protein>
    <submittedName>
        <fullName evidence="2">Acetyltransferase (GNAT) family protein</fullName>
    </submittedName>
</protein>
<dbReference type="STRING" id="52131.GA0061100_101867"/>
<reference evidence="3" key="1">
    <citation type="submission" date="2016-08" db="EMBL/GenBank/DDBJ databases">
        <authorList>
            <person name="Varghese N."/>
            <person name="Submissions Spin"/>
        </authorList>
    </citation>
    <scope>NUCLEOTIDE SEQUENCE [LARGE SCALE GENOMIC DNA]</scope>
    <source>
        <strain evidence="3">CCBAU 57015</strain>
    </source>
</reference>
<dbReference type="Proteomes" id="UP000186228">
    <property type="component" value="Unassembled WGS sequence"/>
</dbReference>
<dbReference type="Gene3D" id="3.40.630.30">
    <property type="match status" value="1"/>
</dbReference>
<proteinExistence type="predicted"/>
<dbReference type="SUPFAM" id="SSF55729">
    <property type="entry name" value="Acyl-CoA N-acyltransferases (Nat)"/>
    <property type="match status" value="1"/>
</dbReference>
<dbReference type="EMBL" id="FMAC01000001">
    <property type="protein sequence ID" value="SCB11273.1"/>
    <property type="molecule type" value="Genomic_DNA"/>
</dbReference>
<organism evidence="2 3">
    <name type="scientific">Rhizobium hainanense</name>
    <dbReference type="NCBI Taxonomy" id="52131"/>
    <lineage>
        <taxon>Bacteria</taxon>
        <taxon>Pseudomonadati</taxon>
        <taxon>Pseudomonadota</taxon>
        <taxon>Alphaproteobacteria</taxon>
        <taxon>Hyphomicrobiales</taxon>
        <taxon>Rhizobiaceae</taxon>
        <taxon>Rhizobium/Agrobacterium group</taxon>
        <taxon>Rhizobium</taxon>
    </lineage>
</organism>
<dbReference type="InterPro" id="IPR016181">
    <property type="entry name" value="Acyl_CoA_acyltransferase"/>
</dbReference>
<dbReference type="InterPro" id="IPR000182">
    <property type="entry name" value="GNAT_dom"/>
</dbReference>
<dbReference type="Pfam" id="PF13508">
    <property type="entry name" value="Acetyltransf_7"/>
    <property type="match status" value="1"/>
</dbReference>
<accession>A0A1C3U717</accession>
<dbReference type="AlphaFoldDB" id="A0A1C3U717"/>
<name>A0A1C3U717_9HYPH</name>
<dbReference type="GO" id="GO:0016747">
    <property type="term" value="F:acyltransferase activity, transferring groups other than amino-acyl groups"/>
    <property type="evidence" value="ECO:0007669"/>
    <property type="project" value="InterPro"/>
</dbReference>
<dbReference type="RefSeq" id="WP_075851450.1">
    <property type="nucleotide sequence ID" value="NZ_FMAC01000001.1"/>
</dbReference>
<gene>
    <name evidence="2" type="ORF">GA0061100_101867</name>
</gene>
<dbReference type="CDD" id="cd04301">
    <property type="entry name" value="NAT_SF"/>
    <property type="match status" value="1"/>
</dbReference>